<keyword evidence="3" id="KW-1185">Reference proteome</keyword>
<accession>A0ABN5PNG9</accession>
<feature type="compositionally biased region" description="Low complexity" evidence="1">
    <location>
        <begin position="28"/>
        <end position="48"/>
    </location>
</feature>
<dbReference type="Pfam" id="PF20373">
    <property type="entry name" value="DUF6668"/>
    <property type="match status" value="1"/>
</dbReference>
<proteinExistence type="predicted"/>
<dbReference type="RefSeq" id="WP_120204602.1">
    <property type="nucleotide sequence ID" value="NZ_CP032514.1"/>
</dbReference>
<name>A0ABN5PNG9_9ACTO</name>
<feature type="region of interest" description="Disordered" evidence="1">
    <location>
        <begin position="1"/>
        <end position="50"/>
    </location>
</feature>
<dbReference type="Proteomes" id="UP000273001">
    <property type="component" value="Chromosome"/>
</dbReference>
<dbReference type="InterPro" id="IPR046609">
    <property type="entry name" value="DUF6668"/>
</dbReference>
<sequence>MPTATTATNPWLAAEDTTPEEAAPEPTPQAAPALTGPAAPQAGVPAPAEDQRLPVVTVRDEASLWVVGAHGGSAESTIAALSESWRATSHRWPVPAAEAPVRAVLTARLSVSGIQAAQGALTQWACGLVPGVKLLGLVLVADAPGRVPRPVRDLAQVVGGGAPRTWQVPWIRTWRLGEPPDLGGSPRAARTLVKDLVALCDKEITNREDRA</sequence>
<evidence type="ECO:0000256" key="1">
    <source>
        <dbReference type="SAM" id="MobiDB-lite"/>
    </source>
</evidence>
<organism evidence="2 3">
    <name type="scientific">Actinomyces lilanjuaniae</name>
    <dbReference type="NCBI Taxonomy" id="2321394"/>
    <lineage>
        <taxon>Bacteria</taxon>
        <taxon>Bacillati</taxon>
        <taxon>Actinomycetota</taxon>
        <taxon>Actinomycetes</taxon>
        <taxon>Actinomycetales</taxon>
        <taxon>Actinomycetaceae</taxon>
        <taxon>Actinomyces</taxon>
    </lineage>
</organism>
<protein>
    <submittedName>
        <fullName evidence="2">Uncharacterized protein</fullName>
    </submittedName>
</protein>
<evidence type="ECO:0000313" key="3">
    <source>
        <dbReference type="Proteomes" id="UP000273001"/>
    </source>
</evidence>
<evidence type="ECO:0000313" key="2">
    <source>
        <dbReference type="EMBL" id="AYD89923.1"/>
    </source>
</evidence>
<dbReference type="EMBL" id="CP032514">
    <property type="protein sequence ID" value="AYD89923.1"/>
    <property type="molecule type" value="Genomic_DNA"/>
</dbReference>
<gene>
    <name evidence="2" type="ORF">D5R93_07595</name>
</gene>
<reference evidence="2 3" key="1">
    <citation type="submission" date="2018-09" db="EMBL/GenBank/DDBJ databases">
        <authorList>
            <person name="Li J."/>
        </authorList>
    </citation>
    <scope>NUCLEOTIDE SEQUENCE [LARGE SCALE GENOMIC DNA]</scope>
    <source>
        <strain evidence="2 3">2129</strain>
    </source>
</reference>